<dbReference type="OrthoDB" id="273181at2759"/>
<sequence>MLRLSLQLYGSGSTLSHQKWSKPCGHQCISSSSSQVHLVQEGGDSSSTTHIQRCGSLSDVNDTDLLRSNHISYLIHALDAPWLPFIGNSKNDSRVIELIYFTRRQMISNLIWRRCVILLIRLLRNCLSKRLPTSNLSISASTSPRSMDANN</sequence>
<dbReference type="HOGENOM" id="CLU_1730964_0_0_1"/>
<protein>
    <submittedName>
        <fullName evidence="1">Uncharacterized protein</fullName>
    </submittedName>
</protein>
<dbReference type="EMBL" id="KN818308">
    <property type="protein sequence ID" value="KIL59898.1"/>
    <property type="molecule type" value="Genomic_DNA"/>
</dbReference>
<gene>
    <name evidence="1" type="ORF">M378DRAFT_966706</name>
</gene>
<keyword evidence="2" id="KW-1185">Reference proteome</keyword>
<dbReference type="InParanoid" id="A0A0C2WU75"/>
<proteinExistence type="predicted"/>
<organism evidence="1 2">
    <name type="scientific">Amanita muscaria (strain Koide BX008)</name>
    <dbReference type="NCBI Taxonomy" id="946122"/>
    <lineage>
        <taxon>Eukaryota</taxon>
        <taxon>Fungi</taxon>
        <taxon>Dikarya</taxon>
        <taxon>Basidiomycota</taxon>
        <taxon>Agaricomycotina</taxon>
        <taxon>Agaricomycetes</taxon>
        <taxon>Agaricomycetidae</taxon>
        <taxon>Agaricales</taxon>
        <taxon>Pluteineae</taxon>
        <taxon>Amanitaceae</taxon>
        <taxon>Amanita</taxon>
    </lineage>
</organism>
<reference evidence="1 2" key="1">
    <citation type="submission" date="2014-04" db="EMBL/GenBank/DDBJ databases">
        <title>Evolutionary Origins and Diversification of the Mycorrhizal Mutualists.</title>
        <authorList>
            <consortium name="DOE Joint Genome Institute"/>
            <consortium name="Mycorrhizal Genomics Consortium"/>
            <person name="Kohler A."/>
            <person name="Kuo A."/>
            <person name="Nagy L.G."/>
            <person name="Floudas D."/>
            <person name="Copeland A."/>
            <person name="Barry K.W."/>
            <person name="Cichocki N."/>
            <person name="Veneault-Fourrey C."/>
            <person name="LaButti K."/>
            <person name="Lindquist E.A."/>
            <person name="Lipzen A."/>
            <person name="Lundell T."/>
            <person name="Morin E."/>
            <person name="Murat C."/>
            <person name="Riley R."/>
            <person name="Ohm R."/>
            <person name="Sun H."/>
            <person name="Tunlid A."/>
            <person name="Henrissat B."/>
            <person name="Grigoriev I.V."/>
            <person name="Hibbett D.S."/>
            <person name="Martin F."/>
        </authorList>
    </citation>
    <scope>NUCLEOTIDE SEQUENCE [LARGE SCALE GENOMIC DNA]</scope>
    <source>
        <strain evidence="1 2">Koide BX008</strain>
    </source>
</reference>
<dbReference type="Proteomes" id="UP000054549">
    <property type="component" value="Unassembled WGS sequence"/>
</dbReference>
<name>A0A0C2WU75_AMAMK</name>
<evidence type="ECO:0000313" key="2">
    <source>
        <dbReference type="Proteomes" id="UP000054549"/>
    </source>
</evidence>
<evidence type="ECO:0000313" key="1">
    <source>
        <dbReference type="EMBL" id="KIL59898.1"/>
    </source>
</evidence>
<dbReference type="AlphaFoldDB" id="A0A0C2WU75"/>
<accession>A0A0C2WU75</accession>